<evidence type="ECO:0000313" key="4">
    <source>
        <dbReference type="Proteomes" id="UP000516361"/>
    </source>
</evidence>
<evidence type="ECO:0000256" key="2">
    <source>
        <dbReference type="SAM" id="Phobius"/>
    </source>
</evidence>
<dbReference type="RefSeq" id="WP_190614527.1">
    <property type="nucleotide sequence ID" value="NZ_AP018712.1"/>
</dbReference>
<name>A0A7G1G6H0_9BACT</name>
<evidence type="ECO:0000256" key="1">
    <source>
        <dbReference type="SAM" id="Coils"/>
    </source>
</evidence>
<gene>
    <name evidence="3" type="ORF">OSSY52_19060</name>
</gene>
<dbReference type="EMBL" id="AP018712">
    <property type="protein sequence ID" value="BBE31765.1"/>
    <property type="molecule type" value="Genomic_DNA"/>
</dbReference>
<proteinExistence type="predicted"/>
<organism evidence="3 4">
    <name type="scientific">Tepiditoga spiralis</name>
    <dbReference type="NCBI Taxonomy" id="2108365"/>
    <lineage>
        <taxon>Bacteria</taxon>
        <taxon>Thermotogati</taxon>
        <taxon>Thermotogota</taxon>
        <taxon>Thermotogae</taxon>
        <taxon>Petrotogales</taxon>
        <taxon>Petrotogaceae</taxon>
        <taxon>Tepiditoga</taxon>
    </lineage>
</organism>
<keyword evidence="1" id="KW-0175">Coiled coil</keyword>
<dbReference type="AlphaFoldDB" id="A0A7G1G6H0"/>
<dbReference type="KEGG" id="ocy:OSSY52_19060"/>
<keyword evidence="2" id="KW-0812">Transmembrane</keyword>
<accession>A0A7G1G6H0</accession>
<dbReference type="InParanoid" id="A0A7G1G6H0"/>
<keyword evidence="4" id="KW-1185">Reference proteome</keyword>
<protein>
    <submittedName>
        <fullName evidence="3">Uncharacterized protein</fullName>
    </submittedName>
</protein>
<keyword evidence="2" id="KW-1133">Transmembrane helix</keyword>
<feature type="coiled-coil region" evidence="1">
    <location>
        <begin position="80"/>
        <end position="107"/>
    </location>
</feature>
<dbReference type="Proteomes" id="UP000516361">
    <property type="component" value="Chromosome"/>
</dbReference>
<feature type="transmembrane region" description="Helical" evidence="2">
    <location>
        <begin position="7"/>
        <end position="33"/>
    </location>
</feature>
<keyword evidence="2" id="KW-0472">Membrane</keyword>
<reference evidence="3 4" key="1">
    <citation type="submission" date="2018-06" db="EMBL/GenBank/DDBJ databases">
        <title>Genome sequencing of Oceanotoga sp. sy52.</title>
        <authorList>
            <person name="Mori K."/>
        </authorList>
    </citation>
    <scope>NUCLEOTIDE SEQUENCE [LARGE SCALE GENOMIC DNA]</scope>
    <source>
        <strain evidence="4">sy52</strain>
    </source>
</reference>
<sequence length="223" mass="24271">MSLFKVLGGIVIGAGAVAIAPFTGGGSVLVAGITLAKSLAGAEAVAVGAAVIGAAGAVISDMDNDNKINSAYKKGIEQGKSENLSEMENLKSKLKKASKRFKEYKEFENYLLACYAVGISVACCDGDFSDAKKNTLEEFIQGVSFKNYPITFEKTIQILYNNPPTFDEAMTFVKKSNATDLCVFTDIIDIIIASDNVDRYKERKYREDWENFISAYIRSDCNE</sequence>
<evidence type="ECO:0000313" key="3">
    <source>
        <dbReference type="EMBL" id="BBE31765.1"/>
    </source>
</evidence>
<feature type="transmembrane region" description="Helical" evidence="2">
    <location>
        <begin position="39"/>
        <end position="59"/>
    </location>
</feature>